<gene>
    <name evidence="1" type="ORF">MLD38_009368</name>
</gene>
<protein>
    <submittedName>
        <fullName evidence="1">Uncharacterized protein</fullName>
    </submittedName>
</protein>
<evidence type="ECO:0000313" key="2">
    <source>
        <dbReference type="Proteomes" id="UP001057402"/>
    </source>
</evidence>
<dbReference type="EMBL" id="CM042882">
    <property type="protein sequence ID" value="KAI4383541.1"/>
    <property type="molecule type" value="Genomic_DNA"/>
</dbReference>
<dbReference type="Proteomes" id="UP001057402">
    <property type="component" value="Chromosome 3"/>
</dbReference>
<proteinExistence type="predicted"/>
<name>A0ACB9S0D9_9MYRT</name>
<reference evidence="2" key="1">
    <citation type="journal article" date="2023" name="Front. Plant Sci.">
        <title>Chromosomal-level genome assembly of Melastoma candidum provides insights into trichome evolution.</title>
        <authorList>
            <person name="Zhong Y."/>
            <person name="Wu W."/>
            <person name="Sun C."/>
            <person name="Zou P."/>
            <person name="Liu Y."/>
            <person name="Dai S."/>
            <person name="Zhou R."/>
        </authorList>
    </citation>
    <scope>NUCLEOTIDE SEQUENCE [LARGE SCALE GENOMIC DNA]</scope>
</reference>
<accession>A0ACB9S0D9</accession>
<keyword evidence="2" id="KW-1185">Reference proteome</keyword>
<sequence>MGGICSKPAQKSNPYADTSVSFNAYKASAVPRPAVRTNVAQPIAREVPANRSQEIKPPQEQIVGVRQGSDNDDFYDGIPRYPLQKSRSIRAQAAVAKVDQPGRL</sequence>
<organism evidence="1 2">
    <name type="scientific">Melastoma candidum</name>
    <dbReference type="NCBI Taxonomy" id="119954"/>
    <lineage>
        <taxon>Eukaryota</taxon>
        <taxon>Viridiplantae</taxon>
        <taxon>Streptophyta</taxon>
        <taxon>Embryophyta</taxon>
        <taxon>Tracheophyta</taxon>
        <taxon>Spermatophyta</taxon>
        <taxon>Magnoliopsida</taxon>
        <taxon>eudicotyledons</taxon>
        <taxon>Gunneridae</taxon>
        <taxon>Pentapetalae</taxon>
        <taxon>rosids</taxon>
        <taxon>malvids</taxon>
        <taxon>Myrtales</taxon>
        <taxon>Melastomataceae</taxon>
        <taxon>Melastomatoideae</taxon>
        <taxon>Melastomateae</taxon>
        <taxon>Melastoma</taxon>
    </lineage>
</organism>
<comment type="caution">
    <text evidence="1">The sequence shown here is derived from an EMBL/GenBank/DDBJ whole genome shotgun (WGS) entry which is preliminary data.</text>
</comment>
<evidence type="ECO:0000313" key="1">
    <source>
        <dbReference type="EMBL" id="KAI4383541.1"/>
    </source>
</evidence>